<sequence length="311" mass="34556">MKARLTCIASMAIIAALFSISIRYVRDFWLLAFVNSFQLHIAVLAALACIICFFVLRSRLFVALLAWSLVLAAHAVSMQYDFVTDRQYPAGAKPFRLMSFNVLRENRRSAESIADAILSSQADVVYIMEAAALRSVLPRLPQTYPYRLGCGAGTASCDLLMLSKRPLRDARIGTLSYVSPERAGFAQIDLDGVTLNLAQVHLTKPYFDENHGEELLNLSHVLRNMQGPVILGGDFNSASVVPDMRRFMENVELEKVSWEPATWPIKAGRFGIAIDHVFARKPATLISVQRMPNNLGSNHYGLTADFMIAAE</sequence>
<reference evidence="3 4" key="1">
    <citation type="submission" date="2018-04" db="EMBL/GenBank/DDBJ databases">
        <authorList>
            <person name="Hagen T."/>
        </authorList>
    </citation>
    <scope>NUCLEOTIDE SEQUENCE [LARGE SCALE GENOMIC DNA]</scope>
    <source>
        <strain evidence="3 4">TPD7009</strain>
    </source>
</reference>
<gene>
    <name evidence="3" type="ORF">DC430_03610</name>
</gene>
<feature type="transmembrane region" description="Helical" evidence="1">
    <location>
        <begin position="7"/>
        <end position="25"/>
    </location>
</feature>
<evidence type="ECO:0000313" key="3">
    <source>
        <dbReference type="EMBL" id="PVE56859.1"/>
    </source>
</evidence>
<feature type="transmembrane region" description="Helical" evidence="1">
    <location>
        <begin position="37"/>
        <end position="56"/>
    </location>
</feature>
<feature type="domain" description="Endonuclease/exonuclease/phosphatase" evidence="2">
    <location>
        <begin position="98"/>
        <end position="299"/>
    </location>
</feature>
<dbReference type="Pfam" id="PF03372">
    <property type="entry name" value="Exo_endo_phos"/>
    <property type="match status" value="1"/>
</dbReference>
<keyword evidence="1" id="KW-0472">Membrane</keyword>
<dbReference type="InterPro" id="IPR005135">
    <property type="entry name" value="Endo/exonuclease/phosphatase"/>
</dbReference>
<feature type="transmembrane region" description="Helical" evidence="1">
    <location>
        <begin position="61"/>
        <end position="80"/>
    </location>
</feature>
<dbReference type="AlphaFoldDB" id="A0AA92C6H8"/>
<proteinExistence type="predicted"/>
<dbReference type="EMBL" id="QDFR01000001">
    <property type="protein sequence ID" value="PVE56859.1"/>
    <property type="molecule type" value="Genomic_DNA"/>
</dbReference>
<organism evidence="3 4">
    <name type="scientific">Rhizobium rhizogenes</name>
    <name type="common">Agrobacterium rhizogenes</name>
    <dbReference type="NCBI Taxonomy" id="359"/>
    <lineage>
        <taxon>Bacteria</taxon>
        <taxon>Pseudomonadati</taxon>
        <taxon>Pseudomonadota</taxon>
        <taxon>Alphaproteobacteria</taxon>
        <taxon>Hyphomicrobiales</taxon>
        <taxon>Rhizobiaceae</taxon>
        <taxon>Rhizobium/Agrobacterium group</taxon>
        <taxon>Rhizobium</taxon>
    </lineage>
</organism>
<dbReference type="GO" id="GO:0003824">
    <property type="term" value="F:catalytic activity"/>
    <property type="evidence" value="ECO:0007669"/>
    <property type="project" value="InterPro"/>
</dbReference>
<dbReference type="InterPro" id="IPR036691">
    <property type="entry name" value="Endo/exonu/phosph_ase_sf"/>
</dbReference>
<comment type="caution">
    <text evidence="3">The sequence shown here is derived from an EMBL/GenBank/DDBJ whole genome shotgun (WGS) entry which is preliminary data.</text>
</comment>
<keyword evidence="1" id="KW-0812">Transmembrane</keyword>
<dbReference type="RefSeq" id="WP_116492126.1">
    <property type="nucleotide sequence ID" value="NZ_QDFR01000001.1"/>
</dbReference>
<keyword evidence="1" id="KW-1133">Transmembrane helix</keyword>
<name>A0AA92C6H8_RHIRH</name>
<dbReference type="Gene3D" id="3.60.10.10">
    <property type="entry name" value="Endonuclease/exonuclease/phosphatase"/>
    <property type="match status" value="1"/>
</dbReference>
<evidence type="ECO:0000256" key="1">
    <source>
        <dbReference type="SAM" id="Phobius"/>
    </source>
</evidence>
<protein>
    <recommendedName>
        <fullName evidence="2">Endonuclease/exonuclease/phosphatase domain-containing protein</fullName>
    </recommendedName>
</protein>
<evidence type="ECO:0000313" key="4">
    <source>
        <dbReference type="Proteomes" id="UP000244335"/>
    </source>
</evidence>
<dbReference type="Proteomes" id="UP000244335">
    <property type="component" value="Unassembled WGS sequence"/>
</dbReference>
<dbReference type="SUPFAM" id="SSF56219">
    <property type="entry name" value="DNase I-like"/>
    <property type="match status" value="1"/>
</dbReference>
<evidence type="ECO:0000259" key="2">
    <source>
        <dbReference type="Pfam" id="PF03372"/>
    </source>
</evidence>
<accession>A0AA92C6H8</accession>